<dbReference type="FunFam" id="4.10.1110.10:FF:000003">
    <property type="entry name" value="AN1-type zinc finger protein 2B isoform X1"/>
    <property type="match status" value="1"/>
</dbReference>
<keyword evidence="4" id="KW-0862">Zinc</keyword>
<evidence type="ECO:0000259" key="7">
    <source>
        <dbReference type="PROSITE" id="PS51039"/>
    </source>
</evidence>
<evidence type="ECO:0000313" key="8">
    <source>
        <dbReference type="EMBL" id="ELU12766.1"/>
    </source>
</evidence>
<dbReference type="OMA" id="DESKHNR"/>
<dbReference type="InterPro" id="IPR035896">
    <property type="entry name" value="AN1-like_Znf"/>
</dbReference>
<evidence type="ECO:0000256" key="1">
    <source>
        <dbReference type="ARBA" id="ARBA00022723"/>
    </source>
</evidence>
<dbReference type="PANTHER" id="PTHR14677">
    <property type="entry name" value="ARSENITE INDUCUBLE RNA ASSOCIATED PROTEIN AIP-1-RELATED"/>
    <property type="match status" value="1"/>
</dbReference>
<evidence type="ECO:0000256" key="5">
    <source>
        <dbReference type="PROSITE-ProRule" id="PRU00449"/>
    </source>
</evidence>
<dbReference type="GO" id="GO:0005783">
    <property type="term" value="C:endoplasmic reticulum"/>
    <property type="evidence" value="ECO:0007669"/>
    <property type="project" value="TreeGrafter"/>
</dbReference>
<name>R7V8U0_CAPTE</name>
<keyword evidence="3 5" id="KW-0863">Zinc-finger</keyword>
<dbReference type="GO" id="GO:0008270">
    <property type="term" value="F:zinc ion binding"/>
    <property type="evidence" value="ECO:0007669"/>
    <property type="project" value="UniProtKB-KW"/>
</dbReference>
<dbReference type="EnsemblMetazoa" id="CapteT151928">
    <property type="protein sequence ID" value="CapteP151928"/>
    <property type="gene ID" value="CapteG151928"/>
</dbReference>
<feature type="region of interest" description="Disordered" evidence="6">
    <location>
        <begin position="149"/>
        <end position="272"/>
    </location>
</feature>
<dbReference type="InterPro" id="IPR000058">
    <property type="entry name" value="Znf_AN1"/>
</dbReference>
<dbReference type="Proteomes" id="UP000014760">
    <property type="component" value="Unassembled WGS sequence"/>
</dbReference>
<accession>R7V8U0</accession>
<dbReference type="PANTHER" id="PTHR14677:SF20">
    <property type="entry name" value="ZINC FINGER AN1-TYPE CONTAINING 2A-RELATED"/>
    <property type="match status" value="1"/>
</dbReference>
<evidence type="ECO:0000256" key="2">
    <source>
        <dbReference type="ARBA" id="ARBA00022737"/>
    </source>
</evidence>
<dbReference type="AlphaFoldDB" id="R7V8U0"/>
<dbReference type="HOGENOM" id="CLU_061621_2_0_1"/>
<feature type="compositionally biased region" description="Basic and acidic residues" evidence="6">
    <location>
        <begin position="229"/>
        <end position="240"/>
    </location>
</feature>
<dbReference type="FunCoup" id="R7V8U0">
    <property type="interactions" value="1436"/>
</dbReference>
<dbReference type="Pfam" id="PF25403">
    <property type="entry name" value="zf-C2H2_ZFAND2"/>
    <property type="match status" value="1"/>
</dbReference>
<keyword evidence="1" id="KW-0479">Metal-binding</keyword>
<keyword evidence="10" id="KW-1185">Reference proteome</keyword>
<dbReference type="PROSITE" id="PS51039">
    <property type="entry name" value="ZF_AN1"/>
    <property type="match status" value="2"/>
</dbReference>
<evidence type="ECO:0000256" key="6">
    <source>
        <dbReference type="SAM" id="MobiDB-lite"/>
    </source>
</evidence>
<dbReference type="InterPro" id="IPR057357">
    <property type="entry name" value="Znf-C2H2_ZFAND2A/B"/>
</dbReference>
<reference evidence="8 10" key="2">
    <citation type="journal article" date="2013" name="Nature">
        <title>Insights into bilaterian evolution from three spiralian genomes.</title>
        <authorList>
            <person name="Simakov O."/>
            <person name="Marletaz F."/>
            <person name="Cho S.J."/>
            <person name="Edsinger-Gonzales E."/>
            <person name="Havlak P."/>
            <person name="Hellsten U."/>
            <person name="Kuo D.H."/>
            <person name="Larsson T."/>
            <person name="Lv J."/>
            <person name="Arendt D."/>
            <person name="Savage R."/>
            <person name="Osoegawa K."/>
            <person name="de Jong P."/>
            <person name="Grimwood J."/>
            <person name="Chapman J.A."/>
            <person name="Shapiro H."/>
            <person name="Aerts A."/>
            <person name="Otillar R.P."/>
            <person name="Terry A.Y."/>
            <person name="Boore J.L."/>
            <person name="Grigoriev I.V."/>
            <person name="Lindberg D.R."/>
            <person name="Seaver E.C."/>
            <person name="Weisblat D.A."/>
            <person name="Putnam N.H."/>
            <person name="Rokhsar D.S."/>
        </authorList>
    </citation>
    <scope>NUCLEOTIDE SEQUENCE</scope>
    <source>
        <strain evidence="8 10">I ESC-2004</strain>
    </source>
</reference>
<dbReference type="EMBL" id="AMQN01005317">
    <property type="status" value="NOT_ANNOTATED_CDS"/>
    <property type="molecule type" value="Genomic_DNA"/>
</dbReference>
<organism evidence="8">
    <name type="scientific">Capitella teleta</name>
    <name type="common">Polychaete worm</name>
    <dbReference type="NCBI Taxonomy" id="283909"/>
    <lineage>
        <taxon>Eukaryota</taxon>
        <taxon>Metazoa</taxon>
        <taxon>Spiralia</taxon>
        <taxon>Lophotrochozoa</taxon>
        <taxon>Annelida</taxon>
        <taxon>Polychaeta</taxon>
        <taxon>Sedentaria</taxon>
        <taxon>Scolecida</taxon>
        <taxon>Capitellidae</taxon>
        <taxon>Capitella</taxon>
    </lineage>
</organism>
<sequence length="272" mass="30227">MELPDLGENCSITTCKQLDFLPVRCDACKKIFCKDHFSYMQHDCPEAYRKNNQVPVCPLCDSPISVMKGELADVIVGRHIDSDCQSDTAKQKRAVYANRCSMKGCKQKELIPFKCDSCHKNYCIRHRLFTDHSCKGFEGSGRSVSNAGAAALARNSTPSSGAVKMKPQQSALTSQGKELDRLRQQRQIQNAEAPQPRNIRSMQSGMSEDEAMARAIAASFSSDAAQPQSKDENPEKKSQEEADAALARALYESEQEARRGRQPNRATAQRVF</sequence>
<protein>
    <recommendedName>
        <fullName evidence="7">AN1-type domain-containing protein</fullName>
    </recommendedName>
</protein>
<gene>
    <name evidence="8" type="ORF">CAPTEDRAFT_151928</name>
</gene>
<dbReference type="EMBL" id="KB295685">
    <property type="protein sequence ID" value="ELU12766.1"/>
    <property type="molecule type" value="Genomic_DNA"/>
</dbReference>
<dbReference type="OrthoDB" id="431929at2759"/>
<feature type="compositionally biased region" description="Polar residues" evidence="6">
    <location>
        <begin position="219"/>
        <end position="228"/>
    </location>
</feature>
<dbReference type="Gene3D" id="4.10.1110.10">
    <property type="entry name" value="AN1-like Zinc finger"/>
    <property type="match status" value="2"/>
</dbReference>
<dbReference type="SUPFAM" id="SSF118310">
    <property type="entry name" value="AN1-like Zinc finger"/>
    <property type="match status" value="2"/>
</dbReference>
<dbReference type="Pfam" id="PF01428">
    <property type="entry name" value="zf-AN1"/>
    <property type="match status" value="2"/>
</dbReference>
<dbReference type="STRING" id="283909.R7V8U0"/>
<evidence type="ECO:0000256" key="4">
    <source>
        <dbReference type="ARBA" id="ARBA00022833"/>
    </source>
</evidence>
<proteinExistence type="predicted"/>
<keyword evidence="2" id="KW-0677">Repeat</keyword>
<evidence type="ECO:0000313" key="9">
    <source>
        <dbReference type="EnsemblMetazoa" id="CapteP151928"/>
    </source>
</evidence>
<dbReference type="GO" id="GO:0043161">
    <property type="term" value="P:proteasome-mediated ubiquitin-dependent protein catabolic process"/>
    <property type="evidence" value="ECO:0007669"/>
    <property type="project" value="TreeGrafter"/>
</dbReference>
<reference evidence="10" key="1">
    <citation type="submission" date="2012-12" db="EMBL/GenBank/DDBJ databases">
        <authorList>
            <person name="Hellsten U."/>
            <person name="Grimwood J."/>
            <person name="Chapman J.A."/>
            <person name="Shapiro H."/>
            <person name="Aerts A."/>
            <person name="Otillar R.P."/>
            <person name="Terry A.Y."/>
            <person name="Boore J.L."/>
            <person name="Simakov O."/>
            <person name="Marletaz F."/>
            <person name="Cho S.-J."/>
            <person name="Edsinger-Gonzales E."/>
            <person name="Havlak P."/>
            <person name="Kuo D.-H."/>
            <person name="Larsson T."/>
            <person name="Lv J."/>
            <person name="Arendt D."/>
            <person name="Savage R."/>
            <person name="Osoegawa K."/>
            <person name="de Jong P."/>
            <person name="Lindberg D.R."/>
            <person name="Seaver E.C."/>
            <person name="Weisblat D.A."/>
            <person name="Putnam N.H."/>
            <person name="Grigoriev I.V."/>
            <person name="Rokhsar D.S."/>
        </authorList>
    </citation>
    <scope>NUCLEOTIDE SEQUENCE</scope>
    <source>
        <strain evidence="10">I ESC-2004</strain>
    </source>
</reference>
<evidence type="ECO:0000256" key="3">
    <source>
        <dbReference type="ARBA" id="ARBA00022771"/>
    </source>
</evidence>
<feature type="compositionally biased region" description="Polar residues" evidence="6">
    <location>
        <begin position="167"/>
        <end position="176"/>
    </location>
</feature>
<dbReference type="SMART" id="SM00154">
    <property type="entry name" value="ZnF_AN1"/>
    <property type="match status" value="2"/>
</dbReference>
<feature type="domain" description="AN1-type" evidence="7">
    <location>
        <begin position="4"/>
        <end position="52"/>
    </location>
</feature>
<reference evidence="9" key="3">
    <citation type="submission" date="2015-06" db="UniProtKB">
        <authorList>
            <consortium name="EnsemblMetazoa"/>
        </authorList>
    </citation>
    <scope>IDENTIFICATION</scope>
</reference>
<dbReference type="GO" id="GO:0045047">
    <property type="term" value="P:protein targeting to ER"/>
    <property type="evidence" value="ECO:0007669"/>
    <property type="project" value="TreeGrafter"/>
</dbReference>
<feature type="compositionally biased region" description="Polar residues" evidence="6">
    <location>
        <begin position="185"/>
        <end position="206"/>
    </location>
</feature>
<evidence type="ECO:0000313" key="10">
    <source>
        <dbReference type="Proteomes" id="UP000014760"/>
    </source>
</evidence>
<feature type="domain" description="AN1-type" evidence="7">
    <location>
        <begin position="94"/>
        <end position="142"/>
    </location>
</feature>